<organism evidence="2 3">
    <name type="scientific">Kingdonia uniflora</name>
    <dbReference type="NCBI Taxonomy" id="39325"/>
    <lineage>
        <taxon>Eukaryota</taxon>
        <taxon>Viridiplantae</taxon>
        <taxon>Streptophyta</taxon>
        <taxon>Embryophyta</taxon>
        <taxon>Tracheophyta</taxon>
        <taxon>Spermatophyta</taxon>
        <taxon>Magnoliopsida</taxon>
        <taxon>Ranunculales</taxon>
        <taxon>Circaeasteraceae</taxon>
        <taxon>Kingdonia</taxon>
    </lineage>
</organism>
<protein>
    <recommendedName>
        <fullName evidence="4">Cytochrome P450</fullName>
    </recommendedName>
</protein>
<gene>
    <name evidence="2" type="ORF">GIB67_001132</name>
</gene>
<evidence type="ECO:0000313" key="3">
    <source>
        <dbReference type="Proteomes" id="UP000541444"/>
    </source>
</evidence>
<dbReference type="AlphaFoldDB" id="A0A7J7MH72"/>
<accession>A0A7J7MH72</accession>
<evidence type="ECO:0000256" key="1">
    <source>
        <dbReference type="SAM" id="Phobius"/>
    </source>
</evidence>
<feature type="transmembrane region" description="Helical" evidence="1">
    <location>
        <begin position="6"/>
        <end position="30"/>
    </location>
</feature>
<evidence type="ECO:0008006" key="4">
    <source>
        <dbReference type="Google" id="ProtNLM"/>
    </source>
</evidence>
<proteinExistence type="predicted"/>
<dbReference type="OrthoDB" id="1934695at2759"/>
<dbReference type="EMBL" id="JACGCM010001508">
    <property type="protein sequence ID" value="KAF6154236.1"/>
    <property type="molecule type" value="Genomic_DNA"/>
</dbReference>
<keyword evidence="1" id="KW-0472">Membrane</keyword>
<keyword evidence="3" id="KW-1185">Reference proteome</keyword>
<reference evidence="2 3" key="1">
    <citation type="journal article" date="2020" name="IScience">
        <title>Genome Sequencing of the Endangered Kingdonia uniflora (Circaeasteraceae, Ranunculales) Reveals Potential Mechanisms of Evolutionary Specialization.</title>
        <authorList>
            <person name="Sun Y."/>
            <person name="Deng T."/>
            <person name="Zhang A."/>
            <person name="Moore M.J."/>
            <person name="Landis J.B."/>
            <person name="Lin N."/>
            <person name="Zhang H."/>
            <person name="Zhang X."/>
            <person name="Huang J."/>
            <person name="Zhang X."/>
            <person name="Sun H."/>
            <person name="Wang H."/>
        </authorList>
    </citation>
    <scope>NUCLEOTIDE SEQUENCE [LARGE SCALE GENOMIC DNA]</scope>
    <source>
        <strain evidence="2">TB1705</strain>
        <tissue evidence="2">Leaf</tissue>
    </source>
</reference>
<sequence>MGETLVVSLIICAVSVILWAVKVLYTIWWTPKKLERALRKQGIEGPSYKLFFGNMKENFGMVKEARSKPMNLSHNIAPRILPFALQTVEKYGSLSLIREDLGIQPLKRCHVIQTSFGVVRRSLKEQKTNYDCLVF</sequence>
<keyword evidence="1" id="KW-0812">Transmembrane</keyword>
<dbReference type="Proteomes" id="UP000541444">
    <property type="component" value="Unassembled WGS sequence"/>
</dbReference>
<evidence type="ECO:0000313" key="2">
    <source>
        <dbReference type="EMBL" id="KAF6154236.1"/>
    </source>
</evidence>
<comment type="caution">
    <text evidence="2">The sequence shown here is derived from an EMBL/GenBank/DDBJ whole genome shotgun (WGS) entry which is preliminary data.</text>
</comment>
<name>A0A7J7MH72_9MAGN</name>
<keyword evidence="1" id="KW-1133">Transmembrane helix</keyword>